<keyword evidence="3" id="KW-1185">Reference proteome</keyword>
<dbReference type="EMBL" id="JAANIU010001599">
    <property type="protein sequence ID" value="KAG1566855.1"/>
    <property type="molecule type" value="Genomic_DNA"/>
</dbReference>
<gene>
    <name evidence="2" type="ORF">G6F50_008752</name>
</gene>
<keyword evidence="1" id="KW-0472">Membrane</keyword>
<keyword evidence="1" id="KW-1133">Transmembrane helix</keyword>
<dbReference type="Proteomes" id="UP000740926">
    <property type="component" value="Unassembled WGS sequence"/>
</dbReference>
<evidence type="ECO:0000313" key="2">
    <source>
        <dbReference type="EMBL" id="KAG1566855.1"/>
    </source>
</evidence>
<keyword evidence="1" id="KW-0812">Transmembrane</keyword>
<reference evidence="2 3" key="1">
    <citation type="journal article" date="2020" name="Microb. Genom.">
        <title>Genetic diversity of clinical and environmental Mucorales isolates obtained from an investigation of mucormycosis cases among solid organ transplant recipients.</title>
        <authorList>
            <person name="Nguyen M.H."/>
            <person name="Kaul D."/>
            <person name="Muto C."/>
            <person name="Cheng S.J."/>
            <person name="Richter R.A."/>
            <person name="Bruno V.M."/>
            <person name="Liu G."/>
            <person name="Beyhan S."/>
            <person name="Sundermann A.J."/>
            <person name="Mounaud S."/>
            <person name="Pasculle A.W."/>
            <person name="Nierman W.C."/>
            <person name="Driscoll E."/>
            <person name="Cumbie R."/>
            <person name="Clancy C.J."/>
            <person name="Dupont C.L."/>
        </authorList>
    </citation>
    <scope>NUCLEOTIDE SEQUENCE [LARGE SCALE GENOMIC DNA]</scope>
    <source>
        <strain evidence="2 3">GL24</strain>
    </source>
</reference>
<accession>A0A9P6YY29</accession>
<protein>
    <submittedName>
        <fullName evidence="2">Uncharacterized protein</fullName>
    </submittedName>
</protein>
<proteinExistence type="predicted"/>
<evidence type="ECO:0000313" key="3">
    <source>
        <dbReference type="Proteomes" id="UP000740926"/>
    </source>
</evidence>
<sequence>MFSLSTLSISALSTPALLYFWQEPVAQVADISNTMFLGESMVRYTLTHLLYTAFLASGCSTGALSFLLSPYVNYIYLHQPKQTIASEAPITPETIITIETLDLLARRQQTTVQLRELRPINSSFLTWTVDRNVLRQYYASGQSQRIRQTRFWLDQRNGTGDQEIMSKMLRTVYQRNNY</sequence>
<organism evidence="2 3">
    <name type="scientific">Rhizopus delemar</name>
    <dbReference type="NCBI Taxonomy" id="936053"/>
    <lineage>
        <taxon>Eukaryota</taxon>
        <taxon>Fungi</taxon>
        <taxon>Fungi incertae sedis</taxon>
        <taxon>Mucoromycota</taxon>
        <taxon>Mucoromycotina</taxon>
        <taxon>Mucoromycetes</taxon>
        <taxon>Mucorales</taxon>
        <taxon>Mucorineae</taxon>
        <taxon>Rhizopodaceae</taxon>
        <taxon>Rhizopus</taxon>
    </lineage>
</organism>
<dbReference type="AlphaFoldDB" id="A0A9P6YY29"/>
<feature type="transmembrane region" description="Helical" evidence="1">
    <location>
        <begin position="50"/>
        <end position="72"/>
    </location>
</feature>
<comment type="caution">
    <text evidence="2">The sequence shown here is derived from an EMBL/GenBank/DDBJ whole genome shotgun (WGS) entry which is preliminary data.</text>
</comment>
<name>A0A9P6YY29_9FUNG</name>
<evidence type="ECO:0000256" key="1">
    <source>
        <dbReference type="SAM" id="Phobius"/>
    </source>
</evidence>